<dbReference type="AlphaFoldDB" id="A0A0N1PK89"/>
<reference evidence="2 3" key="1">
    <citation type="journal article" date="2015" name="Nat. Commun.">
        <title>Outbred genome sequencing and CRISPR/Cas9 gene editing in butterflies.</title>
        <authorList>
            <person name="Li X."/>
            <person name="Fan D."/>
            <person name="Zhang W."/>
            <person name="Liu G."/>
            <person name="Zhang L."/>
            <person name="Zhao L."/>
            <person name="Fang X."/>
            <person name="Chen L."/>
            <person name="Dong Y."/>
            <person name="Chen Y."/>
            <person name="Ding Y."/>
            <person name="Zhao R."/>
            <person name="Feng M."/>
            <person name="Zhu Y."/>
            <person name="Feng Y."/>
            <person name="Jiang X."/>
            <person name="Zhu D."/>
            <person name="Xiang H."/>
            <person name="Feng X."/>
            <person name="Li S."/>
            <person name="Wang J."/>
            <person name="Zhang G."/>
            <person name="Kronforst M.R."/>
            <person name="Wang W."/>
        </authorList>
    </citation>
    <scope>NUCLEOTIDE SEQUENCE [LARGE SCALE GENOMIC DNA]</scope>
    <source>
        <strain evidence="2">Ya'a_city_454_Pm</strain>
        <tissue evidence="2">Whole body</tissue>
    </source>
</reference>
<dbReference type="Proteomes" id="UP000053240">
    <property type="component" value="Unassembled WGS sequence"/>
</dbReference>
<protein>
    <submittedName>
        <fullName evidence="2">Synaptotagmin-4</fullName>
    </submittedName>
</protein>
<evidence type="ECO:0000313" key="3">
    <source>
        <dbReference type="Proteomes" id="UP000053240"/>
    </source>
</evidence>
<comment type="caution">
    <text evidence="2">The sequence shown here is derived from an EMBL/GenBank/DDBJ whole genome shotgun (WGS) entry which is preliminary data.</text>
</comment>
<dbReference type="GO" id="GO:0000149">
    <property type="term" value="F:SNARE binding"/>
    <property type="evidence" value="ECO:0007669"/>
    <property type="project" value="TreeGrafter"/>
</dbReference>
<dbReference type="GO" id="GO:0030424">
    <property type="term" value="C:axon"/>
    <property type="evidence" value="ECO:0007669"/>
    <property type="project" value="TreeGrafter"/>
</dbReference>
<dbReference type="InterPro" id="IPR000008">
    <property type="entry name" value="C2_dom"/>
</dbReference>
<sequence length="126" mass="13827">RYEKEKSALVVSVVSCQGLPGREPAGPDPYVKLQLLPDKQHKVKTRYSRDEIIGEVVSPLSGLQLHSGEAMALCREIQPRSLKMRSVGRGEVLVSLCWQPAAARLTVVLLKARNLPKMDVTGLADP</sequence>
<dbReference type="PANTHER" id="PTHR10024:SF369">
    <property type="entry name" value="FI18813P1"/>
    <property type="match status" value="1"/>
</dbReference>
<organism evidence="2 3">
    <name type="scientific">Papilio machaon</name>
    <name type="common">Old World swallowtail butterfly</name>
    <dbReference type="NCBI Taxonomy" id="76193"/>
    <lineage>
        <taxon>Eukaryota</taxon>
        <taxon>Metazoa</taxon>
        <taxon>Ecdysozoa</taxon>
        <taxon>Arthropoda</taxon>
        <taxon>Hexapoda</taxon>
        <taxon>Insecta</taxon>
        <taxon>Pterygota</taxon>
        <taxon>Neoptera</taxon>
        <taxon>Endopterygota</taxon>
        <taxon>Lepidoptera</taxon>
        <taxon>Glossata</taxon>
        <taxon>Ditrysia</taxon>
        <taxon>Papilionoidea</taxon>
        <taxon>Papilionidae</taxon>
        <taxon>Papilioninae</taxon>
        <taxon>Papilio</taxon>
    </lineage>
</organism>
<dbReference type="GO" id="GO:0005509">
    <property type="term" value="F:calcium ion binding"/>
    <property type="evidence" value="ECO:0007669"/>
    <property type="project" value="TreeGrafter"/>
</dbReference>
<evidence type="ECO:0000259" key="1">
    <source>
        <dbReference type="Pfam" id="PF00168"/>
    </source>
</evidence>
<dbReference type="GO" id="GO:0098793">
    <property type="term" value="C:presynapse"/>
    <property type="evidence" value="ECO:0007669"/>
    <property type="project" value="GOC"/>
</dbReference>
<dbReference type="GO" id="GO:0005544">
    <property type="term" value="F:calcium-dependent phospholipid binding"/>
    <property type="evidence" value="ECO:0007669"/>
    <property type="project" value="TreeGrafter"/>
</dbReference>
<dbReference type="STRING" id="76193.A0A0N1PK89"/>
<dbReference type="GO" id="GO:0001786">
    <property type="term" value="F:phosphatidylserine binding"/>
    <property type="evidence" value="ECO:0007669"/>
    <property type="project" value="TreeGrafter"/>
</dbReference>
<dbReference type="GO" id="GO:0030276">
    <property type="term" value="F:clathrin binding"/>
    <property type="evidence" value="ECO:0007669"/>
    <property type="project" value="TreeGrafter"/>
</dbReference>
<gene>
    <name evidence="2" type="ORF">RR48_00528</name>
</gene>
<keyword evidence="3" id="KW-1185">Reference proteome</keyword>
<feature type="non-terminal residue" evidence="2">
    <location>
        <position position="1"/>
    </location>
</feature>
<dbReference type="GO" id="GO:0048791">
    <property type="term" value="P:calcium ion-regulated exocytosis of neurotransmitter"/>
    <property type="evidence" value="ECO:0007669"/>
    <property type="project" value="TreeGrafter"/>
</dbReference>
<feature type="domain" description="C2" evidence="1">
    <location>
        <begin position="8"/>
        <end position="49"/>
    </location>
</feature>
<evidence type="ECO:0000313" key="2">
    <source>
        <dbReference type="EMBL" id="KPJ20865.1"/>
    </source>
</evidence>
<dbReference type="GO" id="GO:0006906">
    <property type="term" value="P:vesicle fusion"/>
    <property type="evidence" value="ECO:0007669"/>
    <property type="project" value="TreeGrafter"/>
</dbReference>
<feature type="domain" description="C2" evidence="1">
    <location>
        <begin position="104"/>
        <end position="126"/>
    </location>
</feature>
<dbReference type="Gene3D" id="2.60.40.150">
    <property type="entry name" value="C2 domain"/>
    <property type="match status" value="2"/>
</dbReference>
<dbReference type="EMBL" id="LADJ01003242">
    <property type="protein sequence ID" value="KPJ20865.1"/>
    <property type="molecule type" value="Genomic_DNA"/>
</dbReference>
<dbReference type="GO" id="GO:0070382">
    <property type="term" value="C:exocytic vesicle"/>
    <property type="evidence" value="ECO:0007669"/>
    <property type="project" value="TreeGrafter"/>
</dbReference>
<dbReference type="Pfam" id="PF00168">
    <property type="entry name" value="C2"/>
    <property type="match status" value="2"/>
</dbReference>
<dbReference type="SUPFAM" id="SSF49562">
    <property type="entry name" value="C2 domain (Calcium/lipid-binding domain, CaLB)"/>
    <property type="match status" value="2"/>
</dbReference>
<proteinExistence type="predicted"/>
<dbReference type="PANTHER" id="PTHR10024">
    <property type="entry name" value="SYNAPTOTAGMIN"/>
    <property type="match status" value="1"/>
</dbReference>
<accession>A0A0N1PK89</accession>
<dbReference type="InterPro" id="IPR035892">
    <property type="entry name" value="C2_domain_sf"/>
</dbReference>
<dbReference type="InParanoid" id="A0A0N1PK89"/>
<dbReference type="GO" id="GO:0005886">
    <property type="term" value="C:plasma membrane"/>
    <property type="evidence" value="ECO:0007669"/>
    <property type="project" value="TreeGrafter"/>
</dbReference>
<name>A0A0N1PK89_PAPMA</name>